<dbReference type="GO" id="GO:0003677">
    <property type="term" value="F:DNA binding"/>
    <property type="evidence" value="ECO:0007669"/>
    <property type="project" value="UniProtKB-KW"/>
</dbReference>
<dbReference type="AlphaFoldDB" id="A0AAD0VAI9"/>
<dbReference type="InterPro" id="IPR007159">
    <property type="entry name" value="SpoVT-AbrB_dom"/>
</dbReference>
<evidence type="ECO:0000313" key="2">
    <source>
        <dbReference type="EMBL" id="AXH60219.1"/>
    </source>
</evidence>
<organism evidence="2 3">
    <name type="scientific">Pseudomonas amygdali pv. lachrymans str. M301315</name>
    <dbReference type="NCBI Taxonomy" id="629260"/>
    <lineage>
        <taxon>Bacteria</taxon>
        <taxon>Pseudomonadati</taxon>
        <taxon>Pseudomonadota</taxon>
        <taxon>Gammaproteobacteria</taxon>
        <taxon>Pseudomonadales</taxon>
        <taxon>Pseudomonadaceae</taxon>
        <taxon>Pseudomonas</taxon>
        <taxon>Pseudomonas amygdali</taxon>
    </lineage>
</organism>
<dbReference type="RefSeq" id="WP_005742665.1">
    <property type="nucleotide sequence ID" value="NZ_CP031226.1"/>
</dbReference>
<geneLocation type="plasmid" evidence="3">
    <name>pmppla107</name>
</geneLocation>
<dbReference type="GeneID" id="39474201"/>
<sequence>MQVIIKKWGNSPSVRIPASVMKDANLSVDDVVDVRAEHGRVIIEPVYPTEIDLHSLIAEITPENVHAQAHFGSLEIMGRAR</sequence>
<dbReference type="SUPFAM" id="SSF89447">
    <property type="entry name" value="AbrB/MazE/MraZ-like"/>
    <property type="match status" value="1"/>
</dbReference>
<name>A0AAD0VAI9_PSEAV</name>
<gene>
    <name evidence="2" type="ORF">PLA107_034090</name>
</gene>
<dbReference type="SMART" id="SM00966">
    <property type="entry name" value="SpoVT_AbrB"/>
    <property type="match status" value="1"/>
</dbReference>
<dbReference type="GO" id="GO:0097351">
    <property type="term" value="F:toxin sequestering activity"/>
    <property type="evidence" value="ECO:0007669"/>
    <property type="project" value="InterPro"/>
</dbReference>
<dbReference type="InterPro" id="IPR039052">
    <property type="entry name" value="Antitox_PemI-like"/>
</dbReference>
<accession>A0AAD0VAI9</accession>
<reference evidence="2 3" key="1">
    <citation type="journal article" date="2011" name="PLoS Pathog.">
        <title>Dynamic evolution of pathogenicity revealed by sequencing and comparative genomics of 19 Pseudomonas syringae isolates.</title>
        <authorList>
            <person name="Baltrus D.A."/>
            <person name="Nishimura M.T."/>
            <person name="Romanchuk A."/>
            <person name="Chang J.H."/>
            <person name="Mukhtar M.S."/>
            <person name="Cherkis K."/>
            <person name="Roach J."/>
            <person name="Grant S.R."/>
            <person name="Jones C.D."/>
            <person name="Dangl J.L."/>
        </authorList>
    </citation>
    <scope>NUCLEOTIDE SEQUENCE [LARGE SCALE GENOMIC DNA]</scope>
    <source>
        <strain evidence="2 3">M301315</strain>
    </source>
</reference>
<evidence type="ECO:0000313" key="3">
    <source>
        <dbReference type="Proteomes" id="UP000006426"/>
    </source>
</evidence>
<feature type="domain" description="SpoVT-AbrB" evidence="1">
    <location>
        <begin position="6"/>
        <end position="50"/>
    </location>
</feature>
<dbReference type="Gene3D" id="2.10.260.10">
    <property type="match status" value="1"/>
</dbReference>
<dbReference type="InterPro" id="IPR037914">
    <property type="entry name" value="SpoVT-AbrB_sf"/>
</dbReference>
<dbReference type="Pfam" id="PF04014">
    <property type="entry name" value="MazE_antitoxin"/>
    <property type="match status" value="1"/>
</dbReference>
<protein>
    <submittedName>
        <fullName evidence="2">AbrB/MazE/SpoVT family DNA-binding domain-containing protein</fullName>
    </submittedName>
</protein>
<dbReference type="Proteomes" id="UP000006426">
    <property type="component" value="Plasmid pmppla107"/>
</dbReference>
<dbReference type="PANTHER" id="PTHR40516">
    <property type="entry name" value="ANTITOXIN CHPS-RELATED"/>
    <property type="match status" value="1"/>
</dbReference>
<dbReference type="PANTHER" id="PTHR40516:SF1">
    <property type="entry name" value="ANTITOXIN CHPS-RELATED"/>
    <property type="match status" value="1"/>
</dbReference>
<keyword evidence="2" id="KW-0614">Plasmid</keyword>
<proteinExistence type="predicted"/>
<keyword evidence="2" id="KW-0238">DNA-binding</keyword>
<evidence type="ECO:0000259" key="1">
    <source>
        <dbReference type="SMART" id="SM00966"/>
    </source>
</evidence>
<dbReference type="EMBL" id="CP031226">
    <property type="protein sequence ID" value="AXH60219.1"/>
    <property type="molecule type" value="Genomic_DNA"/>
</dbReference>